<dbReference type="GO" id="GO:0003723">
    <property type="term" value="F:RNA binding"/>
    <property type="evidence" value="ECO:0007669"/>
    <property type="project" value="UniProtKB-UniRule"/>
</dbReference>
<evidence type="ECO:0000256" key="2">
    <source>
        <dbReference type="SAM" id="MobiDB-lite"/>
    </source>
</evidence>
<dbReference type="InterPro" id="IPR036612">
    <property type="entry name" value="KH_dom_type_1_sf"/>
</dbReference>
<protein>
    <recommendedName>
        <fullName evidence="3">K Homology domain-containing protein</fullName>
    </recommendedName>
</protein>
<dbReference type="SUPFAM" id="SSF54791">
    <property type="entry name" value="Eukaryotic type KH-domain (KH-domain type I)"/>
    <property type="match status" value="1"/>
</dbReference>
<feature type="region of interest" description="Disordered" evidence="2">
    <location>
        <begin position="1"/>
        <end position="54"/>
    </location>
</feature>
<feature type="compositionally biased region" description="Basic residues" evidence="2">
    <location>
        <begin position="107"/>
        <end position="116"/>
    </location>
</feature>
<evidence type="ECO:0000259" key="3">
    <source>
        <dbReference type="Pfam" id="PF00013"/>
    </source>
</evidence>
<evidence type="ECO:0000313" key="5">
    <source>
        <dbReference type="Proteomes" id="UP000574390"/>
    </source>
</evidence>
<dbReference type="AlphaFoldDB" id="A0A7J6SU74"/>
<feature type="non-terminal residue" evidence="4">
    <location>
        <position position="116"/>
    </location>
</feature>
<accession>A0A7J6SU74</accession>
<dbReference type="InterPro" id="IPR004088">
    <property type="entry name" value="KH_dom_type_1"/>
</dbReference>
<dbReference type="Pfam" id="PF00013">
    <property type="entry name" value="KH_1"/>
    <property type="match status" value="1"/>
</dbReference>
<proteinExistence type="predicted"/>
<evidence type="ECO:0000256" key="1">
    <source>
        <dbReference type="PROSITE-ProRule" id="PRU00117"/>
    </source>
</evidence>
<evidence type="ECO:0000313" key="4">
    <source>
        <dbReference type="EMBL" id="KAF4736351.1"/>
    </source>
</evidence>
<dbReference type="Proteomes" id="UP000574390">
    <property type="component" value="Unassembled WGS sequence"/>
</dbReference>
<name>A0A7J6SU74_PEROL</name>
<organism evidence="4 5">
    <name type="scientific">Perkinsus olseni</name>
    <name type="common">Perkinsus atlanticus</name>
    <dbReference type="NCBI Taxonomy" id="32597"/>
    <lineage>
        <taxon>Eukaryota</taxon>
        <taxon>Sar</taxon>
        <taxon>Alveolata</taxon>
        <taxon>Perkinsozoa</taxon>
        <taxon>Perkinsea</taxon>
        <taxon>Perkinsida</taxon>
        <taxon>Perkinsidae</taxon>
        <taxon>Perkinsus</taxon>
    </lineage>
</organism>
<dbReference type="Gene3D" id="3.30.1370.10">
    <property type="entry name" value="K Homology domain, type 1"/>
    <property type="match status" value="1"/>
</dbReference>
<reference evidence="4 5" key="1">
    <citation type="submission" date="2020-04" db="EMBL/GenBank/DDBJ databases">
        <title>Perkinsus olseni comparative genomics.</title>
        <authorList>
            <person name="Bogema D.R."/>
        </authorList>
    </citation>
    <scope>NUCLEOTIDE SEQUENCE [LARGE SCALE GENOMIC DNA]</scope>
    <source>
        <strain evidence="4">ATCC PRA-205</strain>
    </source>
</reference>
<dbReference type="PROSITE" id="PS50084">
    <property type="entry name" value="KH_TYPE_1"/>
    <property type="match status" value="1"/>
</dbReference>
<feature type="region of interest" description="Disordered" evidence="2">
    <location>
        <begin position="96"/>
        <end position="116"/>
    </location>
</feature>
<gene>
    <name evidence="4" type="ORF">FOZ62_030274</name>
</gene>
<feature type="domain" description="K Homology" evidence="3">
    <location>
        <begin position="56"/>
        <end position="89"/>
    </location>
</feature>
<comment type="caution">
    <text evidence="4">The sequence shown here is derived from an EMBL/GenBank/DDBJ whole genome shotgun (WGS) entry which is preliminary data.</text>
</comment>
<keyword evidence="1" id="KW-0694">RNA-binding</keyword>
<dbReference type="EMBL" id="JABANM010012234">
    <property type="protein sequence ID" value="KAF4736351.1"/>
    <property type="molecule type" value="Genomic_DNA"/>
</dbReference>
<sequence length="116" mass="12135">MQQEAPVASGVHQNAEGPHSAVMSSPPMGHPSPNGNRGGPPPAFEFGPDAGPYRDQVEVSQELVPMVIGKRGATISALKQQTGANISCLMQRFCAPEVEGSSQGRQAGRKSVKGER</sequence>